<name>A0A3D9CGM5_9FLAO</name>
<dbReference type="Proteomes" id="UP000256769">
    <property type="component" value="Unassembled WGS sequence"/>
</dbReference>
<evidence type="ECO:0008006" key="3">
    <source>
        <dbReference type="Google" id="ProtNLM"/>
    </source>
</evidence>
<sequence>MTNNLNVPTINQFFDSQDPVLDKEIVTLIDEYSGELVNFKKQNIPVPSNGRYLYRTKFNHDESLAYYKRIVTNDISIKIADVHGDGNTDDSVEIQRLIDEMEIGQVLHLDNKRYMLHHPLQISKAIKITGSSTKSNISFPPFLITHNNDGIVINASGAVLEGFGIYNIIWYTTSENSYTGIKVNGNPDHHVYDIILKDLTVRGFHTALDVNYLWSSQIQTVKTENCKVGILIRGLSVNNEISNNTSISINSDYDIPGSRGIWFEGSTSKEGWRIIDTLIYNVYEGIYAGKTSHVNFMNSMIDFCRHIGIVIAEDCNNWNINSNYIALRQPGYGIYLTNNIQGSSFTRGNKIVDNDILIYDHTEEDIISIGINITGRGSLYDDVRGNSVKNFKVYDIKADPGLKTTITHNKCLSQITPNIVGNFITNDNTGIVYYQNLTDSLQLGKMKMAYGESYPVISSPQWKRGDIIFNIQPSVNSPVGWINTTDGINTWKPFGIING</sequence>
<protein>
    <recommendedName>
        <fullName evidence="3">Pectate lyase superfamily protein domain-containing protein</fullName>
    </recommendedName>
</protein>
<keyword evidence="2" id="KW-1185">Reference proteome</keyword>
<dbReference type="Gene3D" id="2.160.20.10">
    <property type="entry name" value="Single-stranded right-handed beta-helix, Pectin lyase-like"/>
    <property type="match status" value="1"/>
</dbReference>
<dbReference type="AlphaFoldDB" id="A0A3D9CGM5"/>
<evidence type="ECO:0000313" key="1">
    <source>
        <dbReference type="EMBL" id="REC64893.1"/>
    </source>
</evidence>
<dbReference type="EMBL" id="QNUE01000022">
    <property type="protein sequence ID" value="REC64893.1"/>
    <property type="molecule type" value="Genomic_DNA"/>
</dbReference>
<proteinExistence type="predicted"/>
<evidence type="ECO:0000313" key="2">
    <source>
        <dbReference type="Proteomes" id="UP000256769"/>
    </source>
</evidence>
<comment type="caution">
    <text evidence="1">The sequence shown here is derived from an EMBL/GenBank/DDBJ whole genome shotgun (WGS) entry which is preliminary data.</text>
</comment>
<organism evidence="1 2">
    <name type="scientific">Chryseobacterium flavum</name>
    <dbReference type="NCBI Taxonomy" id="415851"/>
    <lineage>
        <taxon>Bacteria</taxon>
        <taxon>Pseudomonadati</taxon>
        <taxon>Bacteroidota</taxon>
        <taxon>Flavobacteriia</taxon>
        <taxon>Flavobacteriales</taxon>
        <taxon>Weeksellaceae</taxon>
        <taxon>Chryseobacterium group</taxon>
        <taxon>Chryseobacterium</taxon>
    </lineage>
</organism>
<dbReference type="InterPro" id="IPR012334">
    <property type="entry name" value="Pectin_lyas_fold"/>
</dbReference>
<reference evidence="1 2" key="1">
    <citation type="journal article" date="2007" name="Int. J. Syst. Evol. Microbiol.">
        <title>Chryseobacterium flavum sp. nov., isolated from polluted soil.</title>
        <authorList>
            <person name="Zhou Y."/>
            <person name="Dong J."/>
            <person name="Wang X."/>
            <person name="Huang X."/>
            <person name="Zhang K.Y."/>
            <person name="Zhang Y.Q."/>
            <person name="Guo Y.F."/>
            <person name="Lai R."/>
            <person name="Li W.J."/>
        </authorList>
    </citation>
    <scope>NUCLEOTIDE SEQUENCE [LARGE SCALE GENOMIC DNA]</scope>
    <source>
        <strain evidence="1 2">KCTC 12877</strain>
    </source>
</reference>
<gene>
    <name evidence="1" type="ORF">DRF59_18635</name>
</gene>
<accession>A0A3D9CGM5</accession>
<dbReference type="SUPFAM" id="SSF51126">
    <property type="entry name" value="Pectin lyase-like"/>
    <property type="match status" value="2"/>
</dbReference>
<dbReference type="InterPro" id="IPR011050">
    <property type="entry name" value="Pectin_lyase_fold/virulence"/>
</dbReference>
<dbReference type="RefSeq" id="WP_115963751.1">
    <property type="nucleotide sequence ID" value="NZ_CBCRVL010000031.1"/>
</dbReference>
<dbReference type="OrthoDB" id="1219098at2"/>